<keyword evidence="3" id="KW-1185">Reference proteome</keyword>
<evidence type="ECO:0000256" key="1">
    <source>
        <dbReference type="SAM" id="Phobius"/>
    </source>
</evidence>
<dbReference type="Proteomes" id="UP000503840">
    <property type="component" value="Unassembled WGS sequence"/>
</dbReference>
<evidence type="ECO:0000313" key="3">
    <source>
        <dbReference type="Proteomes" id="UP000503840"/>
    </source>
</evidence>
<evidence type="ECO:0000313" key="2">
    <source>
        <dbReference type="EMBL" id="GFM35280.1"/>
    </source>
</evidence>
<name>A0A7J0BNN0_9BACT</name>
<proteinExistence type="predicted"/>
<feature type="transmembrane region" description="Helical" evidence="1">
    <location>
        <begin position="83"/>
        <end position="100"/>
    </location>
</feature>
<keyword evidence="1" id="KW-1133">Transmembrane helix</keyword>
<feature type="transmembrane region" description="Helical" evidence="1">
    <location>
        <begin position="25"/>
        <end position="45"/>
    </location>
</feature>
<feature type="transmembrane region" description="Helical" evidence="1">
    <location>
        <begin position="145"/>
        <end position="161"/>
    </location>
</feature>
<protein>
    <submittedName>
        <fullName evidence="2">Uncharacterized protein</fullName>
    </submittedName>
</protein>
<keyword evidence="1" id="KW-0812">Transmembrane</keyword>
<dbReference type="RefSeq" id="WP_174406890.1">
    <property type="nucleotide sequence ID" value="NZ_BLVO01000016.1"/>
</dbReference>
<keyword evidence="1" id="KW-0472">Membrane</keyword>
<accession>A0A7J0BNN0</accession>
<feature type="transmembrane region" description="Helical" evidence="1">
    <location>
        <begin position="52"/>
        <end position="71"/>
    </location>
</feature>
<organism evidence="2 3">
    <name type="scientific">Desulfovibrio subterraneus</name>
    <dbReference type="NCBI Taxonomy" id="2718620"/>
    <lineage>
        <taxon>Bacteria</taxon>
        <taxon>Pseudomonadati</taxon>
        <taxon>Thermodesulfobacteriota</taxon>
        <taxon>Desulfovibrionia</taxon>
        <taxon>Desulfovibrionales</taxon>
        <taxon>Desulfovibrionaceae</taxon>
        <taxon>Desulfovibrio</taxon>
    </lineage>
</organism>
<feature type="transmembrane region" description="Helical" evidence="1">
    <location>
        <begin position="121"/>
        <end position="139"/>
    </location>
</feature>
<sequence length="169" mass="18324">MLSLFSLDITQRAMVLVWHQEVWNVFMYALIGMMGPIVLAVPFAVTGSRRAAKVISAAIAVGGSWAVYFALSKWDYRADFTEAENLILCGAVLLVCAALLQASYRFGYASFVGPASAKDKAVSLALFAGLVLLLSGRVVLPVSYLVAYWVALNAGFGFLLWKHRAPDKA</sequence>
<dbReference type="AlphaFoldDB" id="A0A7J0BNN0"/>
<dbReference type="EMBL" id="BLVO01000016">
    <property type="protein sequence ID" value="GFM35280.1"/>
    <property type="molecule type" value="Genomic_DNA"/>
</dbReference>
<gene>
    <name evidence="2" type="ORF">DSM101010T_36450</name>
</gene>
<reference evidence="2 3" key="1">
    <citation type="submission" date="2020-05" db="EMBL/GenBank/DDBJ databases">
        <title>Draft genome sequence of Desulfovibrio sp. strain HN2T.</title>
        <authorList>
            <person name="Ueno A."/>
            <person name="Tamazawa S."/>
            <person name="Tamamura S."/>
            <person name="Murakami T."/>
            <person name="Kiyama T."/>
            <person name="Inomata H."/>
            <person name="Amano Y."/>
            <person name="Miyakawa K."/>
            <person name="Tamaki H."/>
            <person name="Naganuma T."/>
            <person name="Kaneko K."/>
        </authorList>
    </citation>
    <scope>NUCLEOTIDE SEQUENCE [LARGE SCALE GENOMIC DNA]</scope>
    <source>
        <strain evidence="2 3">HN2</strain>
    </source>
</reference>
<comment type="caution">
    <text evidence="2">The sequence shown here is derived from an EMBL/GenBank/DDBJ whole genome shotgun (WGS) entry which is preliminary data.</text>
</comment>